<comment type="caution">
    <text evidence="1">The sequence shown here is derived from an EMBL/GenBank/DDBJ whole genome shotgun (WGS) entry which is preliminary data.</text>
</comment>
<sequence>MLAVQESWHERHLLVVQVPDGRAADSVAIAVPRMRPPLTPELRHHLDEHVERTDAGVWLRDLDHPGDRALTVSARNVKRVDGAFYVDGHGTEDGNMIGEHTLDAKQTAALLLNSPGLQRHDVILLANCNIGAGRYPLDIARRTGHVVIAADSNVHVSPEGHMTAVTKEFGALGGRGQLRIYLPDDPVPGRVMDQVKAWFQAP</sequence>
<gene>
    <name evidence="1" type="ORF">HTZ77_17265</name>
</gene>
<evidence type="ECO:0000313" key="1">
    <source>
        <dbReference type="EMBL" id="NUW33168.1"/>
    </source>
</evidence>
<keyword evidence="2" id="KW-1185">Reference proteome</keyword>
<accession>A0A7Y6M2Y7</accession>
<name>A0A7Y6M2Y7_9ACTN</name>
<dbReference type="Proteomes" id="UP000586042">
    <property type="component" value="Unassembled WGS sequence"/>
</dbReference>
<evidence type="ECO:0000313" key="2">
    <source>
        <dbReference type="Proteomes" id="UP000586042"/>
    </source>
</evidence>
<organism evidence="1 2">
    <name type="scientific">Nonomuraea montanisoli</name>
    <dbReference type="NCBI Taxonomy" id="2741721"/>
    <lineage>
        <taxon>Bacteria</taxon>
        <taxon>Bacillati</taxon>
        <taxon>Actinomycetota</taxon>
        <taxon>Actinomycetes</taxon>
        <taxon>Streptosporangiales</taxon>
        <taxon>Streptosporangiaceae</taxon>
        <taxon>Nonomuraea</taxon>
    </lineage>
</organism>
<proteinExistence type="predicted"/>
<protein>
    <submittedName>
        <fullName evidence="1">Uncharacterized protein</fullName>
    </submittedName>
</protein>
<reference evidence="1 2" key="1">
    <citation type="submission" date="2020-06" db="EMBL/GenBank/DDBJ databases">
        <title>Nonomuraea sp. SMC257, a novel actinomycete isolated from soil.</title>
        <authorList>
            <person name="Chanama M."/>
        </authorList>
    </citation>
    <scope>NUCLEOTIDE SEQUENCE [LARGE SCALE GENOMIC DNA]</scope>
    <source>
        <strain evidence="1 2">SMC257</strain>
    </source>
</reference>
<dbReference type="EMBL" id="JABWGN010000006">
    <property type="protein sequence ID" value="NUW33168.1"/>
    <property type="molecule type" value="Genomic_DNA"/>
</dbReference>
<dbReference type="AlphaFoldDB" id="A0A7Y6M2Y7"/>
<dbReference type="RefSeq" id="WP_175590610.1">
    <property type="nucleotide sequence ID" value="NZ_JABWGN010000006.1"/>
</dbReference>